<accession>A0A023X5S0</accession>
<feature type="region of interest" description="Disordered" evidence="1">
    <location>
        <begin position="1"/>
        <end position="23"/>
    </location>
</feature>
<dbReference type="EMBL" id="JAWXXX010000001">
    <property type="protein sequence ID" value="MDX5894939.1"/>
    <property type="molecule type" value="Genomic_DNA"/>
</dbReference>
<feature type="transmembrane region" description="Helical" evidence="2">
    <location>
        <begin position="116"/>
        <end position="137"/>
    </location>
</feature>
<feature type="transmembrane region" description="Helical" evidence="2">
    <location>
        <begin position="44"/>
        <end position="67"/>
    </location>
</feature>
<dbReference type="STRING" id="42256.RradSPS_2253"/>
<dbReference type="RefSeq" id="WP_051589736.1">
    <property type="nucleotide sequence ID" value="NZ_CP007514.1"/>
</dbReference>
<dbReference type="EMBL" id="CP007514">
    <property type="protein sequence ID" value="AHY47536.1"/>
    <property type="molecule type" value="Genomic_DNA"/>
</dbReference>
<reference evidence="3 5" key="1">
    <citation type="submission" date="2014-03" db="EMBL/GenBank/DDBJ databases">
        <title>Complete genome sequence of the Radio-Resistant Rubrobacter radiotolerans RSPS-4.</title>
        <authorList>
            <person name="Egas C.C."/>
            <person name="Barroso C.C."/>
            <person name="Froufe H.J.C."/>
            <person name="Pacheco J.J."/>
            <person name="Albuquerque L.L."/>
            <person name="da Costa M.M.S."/>
        </authorList>
    </citation>
    <scope>NUCLEOTIDE SEQUENCE [LARGE SCALE GENOMIC DNA]</scope>
    <source>
        <strain evidence="3 5">RSPS-4</strain>
    </source>
</reference>
<sequence>MRQEGFVAGGREREAPASAGGDGEAAEGLARVLARRAAHRERSLPFRVAVAVAGGAVSVFAALLSLLTPELGLPLLLFGLRTLALEFDWAARLYAPVARLARKVARTLGRLWPRSKVGLAAVVLGLAGAFVAAFWFLA</sequence>
<gene>
    <name evidence="3" type="ORF">RradSPS_2253</name>
    <name evidence="4" type="ORF">SIL72_13000</name>
</gene>
<dbReference type="HOGENOM" id="CLU_1853735_0_0_11"/>
<evidence type="ECO:0000313" key="3">
    <source>
        <dbReference type="EMBL" id="AHY47536.1"/>
    </source>
</evidence>
<evidence type="ECO:0000313" key="4">
    <source>
        <dbReference type="EMBL" id="MDX5894939.1"/>
    </source>
</evidence>
<keyword evidence="2" id="KW-1133">Transmembrane helix</keyword>
<evidence type="ECO:0000313" key="5">
    <source>
        <dbReference type="Proteomes" id="UP000025229"/>
    </source>
</evidence>
<keyword evidence="2 3" id="KW-0812">Transmembrane</keyword>
<dbReference type="Proteomes" id="UP001281130">
    <property type="component" value="Unassembled WGS sequence"/>
</dbReference>
<keyword evidence="2" id="KW-0472">Membrane</keyword>
<dbReference type="KEGG" id="rrd:RradSPS_2253"/>
<evidence type="ECO:0000256" key="2">
    <source>
        <dbReference type="SAM" id="Phobius"/>
    </source>
</evidence>
<name>A0A023X5S0_RUBRA</name>
<reference evidence="4" key="2">
    <citation type="submission" date="2023-11" db="EMBL/GenBank/DDBJ databases">
        <title>MicrobeMod: A computational toolkit for identifying prokaryotic methylation and restriction-modification with nanopore sequencing.</title>
        <authorList>
            <person name="Crits-Christoph A."/>
            <person name="Kang S.C."/>
            <person name="Lee H."/>
            <person name="Ostrov N."/>
        </authorList>
    </citation>
    <scope>NUCLEOTIDE SEQUENCE</scope>
    <source>
        <strain evidence="4">ATCC 51242</strain>
    </source>
</reference>
<dbReference type="AlphaFoldDB" id="A0A023X5S0"/>
<keyword evidence="5" id="KW-1185">Reference proteome</keyword>
<proteinExistence type="predicted"/>
<organism evidence="3 5">
    <name type="scientific">Rubrobacter radiotolerans</name>
    <name type="common">Arthrobacter radiotolerans</name>
    <dbReference type="NCBI Taxonomy" id="42256"/>
    <lineage>
        <taxon>Bacteria</taxon>
        <taxon>Bacillati</taxon>
        <taxon>Actinomycetota</taxon>
        <taxon>Rubrobacteria</taxon>
        <taxon>Rubrobacterales</taxon>
        <taxon>Rubrobacteraceae</taxon>
        <taxon>Rubrobacter</taxon>
    </lineage>
</organism>
<evidence type="ECO:0000256" key="1">
    <source>
        <dbReference type="SAM" id="MobiDB-lite"/>
    </source>
</evidence>
<dbReference type="Proteomes" id="UP000025229">
    <property type="component" value="Chromosome"/>
</dbReference>
<protein>
    <submittedName>
        <fullName evidence="3">Putative transmembrane protein (PGPGW)</fullName>
    </submittedName>
</protein>